<gene>
    <name evidence="1" type="ORF">AYBTSS11_LOCUS4638</name>
</gene>
<organism evidence="1 2">
    <name type="scientific">Sphenostylis stenocarpa</name>
    <dbReference type="NCBI Taxonomy" id="92480"/>
    <lineage>
        <taxon>Eukaryota</taxon>
        <taxon>Viridiplantae</taxon>
        <taxon>Streptophyta</taxon>
        <taxon>Embryophyta</taxon>
        <taxon>Tracheophyta</taxon>
        <taxon>Spermatophyta</taxon>
        <taxon>Magnoliopsida</taxon>
        <taxon>eudicotyledons</taxon>
        <taxon>Gunneridae</taxon>
        <taxon>Pentapetalae</taxon>
        <taxon>rosids</taxon>
        <taxon>fabids</taxon>
        <taxon>Fabales</taxon>
        <taxon>Fabaceae</taxon>
        <taxon>Papilionoideae</taxon>
        <taxon>50 kb inversion clade</taxon>
        <taxon>NPAAA clade</taxon>
        <taxon>indigoferoid/millettioid clade</taxon>
        <taxon>Phaseoleae</taxon>
        <taxon>Sphenostylis</taxon>
    </lineage>
</organism>
<proteinExistence type="predicted"/>
<dbReference type="Gramene" id="rna-AYBTSS11_LOCUS4638">
    <property type="protein sequence ID" value="CAJ1930118.1"/>
    <property type="gene ID" value="gene-AYBTSS11_LOCUS4638"/>
</dbReference>
<reference evidence="1" key="1">
    <citation type="submission" date="2023-10" db="EMBL/GenBank/DDBJ databases">
        <authorList>
            <person name="Domelevo Entfellner J.-B."/>
        </authorList>
    </citation>
    <scope>NUCLEOTIDE SEQUENCE</scope>
</reference>
<dbReference type="Proteomes" id="UP001189624">
    <property type="component" value="Chromosome 2"/>
</dbReference>
<feature type="non-terminal residue" evidence="1">
    <location>
        <position position="1"/>
    </location>
</feature>
<accession>A0AA86SI18</accession>
<keyword evidence="2" id="KW-1185">Reference proteome</keyword>
<dbReference type="AlphaFoldDB" id="A0AA86SI18"/>
<evidence type="ECO:0000313" key="2">
    <source>
        <dbReference type="Proteomes" id="UP001189624"/>
    </source>
</evidence>
<sequence>VVNLLIEILKKIRAAMTRWLPTVQSCVVFTNIVASHSVIPTLRQRSLFAEGFFKTSMVLLYDEAVAYAFQIESS</sequence>
<dbReference type="EMBL" id="OY731399">
    <property type="protein sequence ID" value="CAJ1930118.1"/>
    <property type="molecule type" value="Genomic_DNA"/>
</dbReference>
<protein>
    <submittedName>
        <fullName evidence="1">Uncharacterized protein</fullName>
    </submittedName>
</protein>
<evidence type="ECO:0000313" key="1">
    <source>
        <dbReference type="EMBL" id="CAJ1930118.1"/>
    </source>
</evidence>
<name>A0AA86SI18_9FABA</name>